<dbReference type="PANTHER" id="PTHR36974:SF1">
    <property type="entry name" value="DOXX FAMILY MEMBRANE PROTEIN"/>
    <property type="match status" value="1"/>
</dbReference>
<accession>A0ABT2YRY2</accession>
<organism evidence="2 3">
    <name type="scientific">Marinomonas sargassi</name>
    <dbReference type="NCBI Taxonomy" id="2984494"/>
    <lineage>
        <taxon>Bacteria</taxon>
        <taxon>Pseudomonadati</taxon>
        <taxon>Pseudomonadota</taxon>
        <taxon>Gammaproteobacteria</taxon>
        <taxon>Oceanospirillales</taxon>
        <taxon>Oceanospirillaceae</taxon>
        <taxon>Marinomonas</taxon>
    </lineage>
</organism>
<dbReference type="RefSeq" id="WP_263529895.1">
    <property type="nucleotide sequence ID" value="NZ_JAOVZB010000002.1"/>
</dbReference>
<feature type="transmembrane region" description="Helical" evidence="1">
    <location>
        <begin position="130"/>
        <end position="150"/>
    </location>
</feature>
<dbReference type="PANTHER" id="PTHR36974">
    <property type="entry name" value="MEMBRANE PROTEIN-RELATED"/>
    <property type="match status" value="1"/>
</dbReference>
<feature type="transmembrane region" description="Helical" evidence="1">
    <location>
        <begin position="73"/>
        <end position="91"/>
    </location>
</feature>
<sequence>MIVLYIFIPTFLLCELLRRFRGRAGKFQVDWQLADSLRFAVILVLCVIGSSHFSPLKLDMLAMLPPPIPKDLSIIYLTGLFEFAGAIGLLLPRTRILASYCLIVMLICFFPANIYAALNDIPFNGRAATPLIIRTPIQLLLIISLVFIAWHERKNRVYN</sequence>
<feature type="transmembrane region" description="Helical" evidence="1">
    <location>
        <begin position="36"/>
        <end position="53"/>
    </location>
</feature>
<evidence type="ECO:0000256" key="1">
    <source>
        <dbReference type="SAM" id="Phobius"/>
    </source>
</evidence>
<evidence type="ECO:0008006" key="4">
    <source>
        <dbReference type="Google" id="ProtNLM"/>
    </source>
</evidence>
<dbReference type="EMBL" id="JAOVZB010000002">
    <property type="protein sequence ID" value="MCV2402515.1"/>
    <property type="molecule type" value="Genomic_DNA"/>
</dbReference>
<dbReference type="Proteomes" id="UP001209713">
    <property type="component" value="Unassembled WGS sequence"/>
</dbReference>
<evidence type="ECO:0000313" key="2">
    <source>
        <dbReference type="EMBL" id="MCV2402515.1"/>
    </source>
</evidence>
<keyword evidence="1" id="KW-1133">Transmembrane helix</keyword>
<protein>
    <recommendedName>
        <fullName evidence="4">DoxX family membrane protein</fullName>
    </recommendedName>
</protein>
<name>A0ABT2YRY2_9GAMM</name>
<keyword evidence="3" id="KW-1185">Reference proteome</keyword>
<feature type="transmembrane region" description="Helical" evidence="1">
    <location>
        <begin position="98"/>
        <end position="118"/>
    </location>
</feature>
<comment type="caution">
    <text evidence="2">The sequence shown here is derived from an EMBL/GenBank/DDBJ whole genome shotgun (WGS) entry which is preliminary data.</text>
</comment>
<evidence type="ECO:0000313" key="3">
    <source>
        <dbReference type="Proteomes" id="UP001209713"/>
    </source>
</evidence>
<proteinExistence type="predicted"/>
<keyword evidence="1" id="KW-0812">Transmembrane</keyword>
<gene>
    <name evidence="2" type="ORF">OFY17_06370</name>
</gene>
<reference evidence="2 3" key="1">
    <citation type="submission" date="2022-10" db="EMBL/GenBank/DDBJ databases">
        <title>Marinomonas transparenta sp. nov. and Marinomonas sargassi sp. nov., isolated from marine alga (Sargassum natans (L.) Gaillon).</title>
        <authorList>
            <person name="Wang Y."/>
        </authorList>
    </citation>
    <scope>NUCLEOTIDE SEQUENCE [LARGE SCALE GENOMIC DNA]</scope>
    <source>
        <strain evidence="2 3">C2222</strain>
    </source>
</reference>
<keyword evidence="1" id="KW-0472">Membrane</keyword>